<keyword evidence="5" id="KW-0472">Membrane</keyword>
<evidence type="ECO:0000256" key="2">
    <source>
        <dbReference type="ARBA" id="ARBA00007886"/>
    </source>
</evidence>
<organism evidence="10 11">
    <name type="scientific">Paenibacillus odorifer</name>
    <dbReference type="NCBI Taxonomy" id="189426"/>
    <lineage>
        <taxon>Bacteria</taxon>
        <taxon>Bacillati</taxon>
        <taxon>Bacillota</taxon>
        <taxon>Bacilli</taxon>
        <taxon>Bacillales</taxon>
        <taxon>Paenibacillaceae</taxon>
        <taxon>Paenibacillus</taxon>
    </lineage>
</organism>
<dbReference type="Pfam" id="PF25198">
    <property type="entry name" value="Spore_GerAC_N"/>
    <property type="match status" value="1"/>
</dbReference>
<evidence type="ECO:0000259" key="8">
    <source>
        <dbReference type="Pfam" id="PF05504"/>
    </source>
</evidence>
<proteinExistence type="inferred from homology"/>
<dbReference type="Proteomes" id="UP000187158">
    <property type="component" value="Unassembled WGS sequence"/>
</dbReference>
<dbReference type="InterPro" id="IPR038501">
    <property type="entry name" value="Spore_GerAC_C_sf"/>
</dbReference>
<keyword evidence="7" id="KW-0449">Lipoprotein</keyword>
<accession>A0ABX3GX73</accession>
<evidence type="ECO:0000256" key="5">
    <source>
        <dbReference type="ARBA" id="ARBA00023136"/>
    </source>
</evidence>
<dbReference type="InterPro" id="IPR057336">
    <property type="entry name" value="GerAC_N"/>
</dbReference>
<dbReference type="Pfam" id="PF05504">
    <property type="entry name" value="Spore_GerAC"/>
    <property type="match status" value="1"/>
</dbReference>
<feature type="domain" description="Spore germination protein N-terminal" evidence="9">
    <location>
        <begin position="23"/>
        <end position="181"/>
    </location>
</feature>
<evidence type="ECO:0000259" key="9">
    <source>
        <dbReference type="Pfam" id="PF25198"/>
    </source>
</evidence>
<protein>
    <submittedName>
        <fullName evidence="10">Uncharacterized protein</fullName>
    </submittedName>
</protein>
<dbReference type="InterPro" id="IPR046953">
    <property type="entry name" value="Spore_GerAC-like_C"/>
</dbReference>
<evidence type="ECO:0000256" key="3">
    <source>
        <dbReference type="ARBA" id="ARBA00022544"/>
    </source>
</evidence>
<dbReference type="PANTHER" id="PTHR35789">
    <property type="entry name" value="SPORE GERMINATION PROTEIN B3"/>
    <property type="match status" value="1"/>
</dbReference>
<dbReference type="RefSeq" id="WP_076217911.1">
    <property type="nucleotide sequence ID" value="NZ_MPVP01000010.1"/>
</dbReference>
<comment type="similarity">
    <text evidence="2">Belongs to the GerABKC lipoprotein family.</text>
</comment>
<dbReference type="PANTHER" id="PTHR35789:SF1">
    <property type="entry name" value="SPORE GERMINATION PROTEIN B3"/>
    <property type="match status" value="1"/>
</dbReference>
<keyword evidence="6" id="KW-0564">Palmitate</keyword>
<keyword evidence="4" id="KW-0732">Signal</keyword>
<evidence type="ECO:0000256" key="7">
    <source>
        <dbReference type="ARBA" id="ARBA00023288"/>
    </source>
</evidence>
<comment type="subcellular location">
    <subcellularLocation>
        <location evidence="1">Membrane</location>
        <topology evidence="1">Lipid-anchor</topology>
    </subcellularLocation>
</comment>
<evidence type="ECO:0000256" key="4">
    <source>
        <dbReference type="ARBA" id="ARBA00022729"/>
    </source>
</evidence>
<reference evidence="10 11" key="1">
    <citation type="submission" date="2016-11" db="EMBL/GenBank/DDBJ databases">
        <title>Paenibacillus species isolates.</title>
        <authorList>
            <person name="Beno S.M."/>
        </authorList>
    </citation>
    <scope>NUCLEOTIDE SEQUENCE [LARGE SCALE GENOMIC DNA]</scope>
    <source>
        <strain evidence="10 11">FSL H7-0433</strain>
    </source>
</reference>
<name>A0ABX3GX73_9BACL</name>
<dbReference type="EMBL" id="MPVP01000010">
    <property type="protein sequence ID" value="OMD38899.1"/>
    <property type="molecule type" value="Genomic_DNA"/>
</dbReference>
<dbReference type="NCBIfam" id="TIGR02887">
    <property type="entry name" value="spore_ger_x_C"/>
    <property type="match status" value="1"/>
</dbReference>
<gene>
    <name evidence="10" type="ORF">BSO21_03330</name>
</gene>
<dbReference type="Gene3D" id="3.30.300.210">
    <property type="entry name" value="Nutrient germinant receptor protein C, domain 3"/>
    <property type="match status" value="1"/>
</dbReference>
<evidence type="ECO:0000313" key="10">
    <source>
        <dbReference type="EMBL" id="OMD38899.1"/>
    </source>
</evidence>
<evidence type="ECO:0000313" key="11">
    <source>
        <dbReference type="Proteomes" id="UP000187158"/>
    </source>
</evidence>
<dbReference type="InterPro" id="IPR008844">
    <property type="entry name" value="Spore_GerAC-like"/>
</dbReference>
<evidence type="ECO:0000256" key="6">
    <source>
        <dbReference type="ARBA" id="ARBA00023139"/>
    </source>
</evidence>
<comment type="caution">
    <text evidence="10">The sequence shown here is derived from an EMBL/GenBank/DDBJ whole genome shotgun (WGS) entry which is preliminary data.</text>
</comment>
<keyword evidence="3" id="KW-0309">Germination</keyword>
<sequence length="383" mass="42209">MRTLKIGVVILLLLNLTGCWSSKVELDELTFVYGLFIDVGKEAGTVEITINSPLPNRLNSGSQPSSGGGDGNSYSTVSKTADTIADAMLLVQKDLTRQLSLSQLKIIVLGKAYAEQGIGELLLWIRREPSLPLGTYVMASPGSAKEMNTLTPIYEQLPSDVLRSFGTEKYMFSTTIKDCIYAEASGVGFAINNLSFGKKEETTKEGKPQYWAGIQGAMLFQNEKMKGILKLKEGRALAWAAGKLKLSVYSVTWDGGESAASVVFVSTKSSKKVKITDKGPVFTVKLKGKASVIYLRDPKKRNLEEISNIITEKLSDKVTANLTEAIRLSQKAGADVLQLGMLLEWNDPKLWKQLRERWDNYYAHEADIKVKTDFRIVDFGTAK</sequence>
<feature type="domain" description="Spore germination GerAC-like C-terminal" evidence="8">
    <location>
        <begin position="215"/>
        <end position="380"/>
    </location>
</feature>
<keyword evidence="11" id="KW-1185">Reference proteome</keyword>
<evidence type="ECO:0000256" key="1">
    <source>
        <dbReference type="ARBA" id="ARBA00004635"/>
    </source>
</evidence>